<dbReference type="KEGG" id="hfv:R50_0140"/>
<keyword evidence="4" id="KW-1185">Reference proteome</keyword>
<feature type="transmembrane region" description="Helical" evidence="1">
    <location>
        <begin position="87"/>
        <end position="109"/>
    </location>
</feature>
<sequence>MSVLGWASFLHVLAVVLWIGGVFFLDLILVPRLAGYVRAPDERARLLFSLFRVFFAWVWVAGLVLVVTGYGMVWVLGGLRALNGARWTMVVVGTLMVLLALYIYFGPYWRMGRALTRSDWEEAGRAAARVRLFSGMNLVLAVPAILAGVWSVFGL</sequence>
<dbReference type="Proteomes" id="UP000503399">
    <property type="component" value="Chromosome"/>
</dbReference>
<dbReference type="Pfam" id="PF05425">
    <property type="entry name" value="CopD"/>
    <property type="match status" value="1"/>
</dbReference>
<dbReference type="EMBL" id="LR778114">
    <property type="protein sequence ID" value="CAB1127646.1"/>
    <property type="molecule type" value="Genomic_DNA"/>
</dbReference>
<feature type="transmembrane region" description="Helical" evidence="1">
    <location>
        <begin position="6"/>
        <end position="29"/>
    </location>
</feature>
<evidence type="ECO:0000313" key="3">
    <source>
        <dbReference type="EMBL" id="CAB1127646.1"/>
    </source>
</evidence>
<keyword evidence="1" id="KW-0812">Transmembrane</keyword>
<dbReference type="InterPro" id="IPR008457">
    <property type="entry name" value="Cu-R_CopD_dom"/>
</dbReference>
<feature type="domain" description="Copper resistance protein D" evidence="2">
    <location>
        <begin position="50"/>
        <end position="150"/>
    </location>
</feature>
<name>A0A6F8ZC91_9FIRM</name>
<keyword evidence="1" id="KW-0472">Membrane</keyword>
<keyword evidence="1" id="KW-1133">Transmembrane helix</keyword>
<gene>
    <name evidence="3" type="ORF">R50_0140</name>
</gene>
<evidence type="ECO:0000313" key="4">
    <source>
        <dbReference type="Proteomes" id="UP000503399"/>
    </source>
</evidence>
<feature type="transmembrane region" description="Helical" evidence="1">
    <location>
        <begin position="130"/>
        <end position="153"/>
    </location>
</feature>
<protein>
    <submittedName>
        <fullName evidence="3">CopD domain-containing protein</fullName>
    </submittedName>
</protein>
<evidence type="ECO:0000256" key="1">
    <source>
        <dbReference type="SAM" id="Phobius"/>
    </source>
</evidence>
<proteinExistence type="predicted"/>
<evidence type="ECO:0000259" key="2">
    <source>
        <dbReference type="Pfam" id="PF05425"/>
    </source>
</evidence>
<feature type="transmembrane region" description="Helical" evidence="1">
    <location>
        <begin position="50"/>
        <end position="75"/>
    </location>
</feature>
<reference evidence="3 4" key="1">
    <citation type="submission" date="2020-02" db="EMBL/GenBank/DDBJ databases">
        <authorList>
            <person name="Hogendoorn C."/>
        </authorList>
    </citation>
    <scope>NUCLEOTIDE SEQUENCE [LARGE SCALE GENOMIC DNA]</scope>
    <source>
        <strain evidence="3">R501</strain>
    </source>
</reference>
<dbReference type="AlphaFoldDB" id="A0A6F8ZC91"/>
<organism evidence="3 4">
    <name type="scientific">Candidatus Hydrogenisulfobacillus filiaventi</name>
    <dbReference type="NCBI Taxonomy" id="2707344"/>
    <lineage>
        <taxon>Bacteria</taxon>
        <taxon>Bacillati</taxon>
        <taxon>Bacillota</taxon>
        <taxon>Clostridia</taxon>
        <taxon>Eubacteriales</taxon>
        <taxon>Clostridiales Family XVII. Incertae Sedis</taxon>
        <taxon>Candidatus Hydrogenisulfobacillus</taxon>
    </lineage>
</organism>
<accession>A0A6F8ZC91</accession>
<dbReference type="GO" id="GO:0016020">
    <property type="term" value="C:membrane"/>
    <property type="evidence" value="ECO:0007669"/>
    <property type="project" value="InterPro"/>
</dbReference>